<organism evidence="13 14">
    <name type="scientific">Camellia sinensis var. sinensis</name>
    <name type="common">China tea</name>
    <dbReference type="NCBI Taxonomy" id="542762"/>
    <lineage>
        <taxon>Eukaryota</taxon>
        <taxon>Viridiplantae</taxon>
        <taxon>Streptophyta</taxon>
        <taxon>Embryophyta</taxon>
        <taxon>Tracheophyta</taxon>
        <taxon>Spermatophyta</taxon>
        <taxon>Magnoliopsida</taxon>
        <taxon>eudicotyledons</taxon>
        <taxon>Gunneridae</taxon>
        <taxon>Pentapetalae</taxon>
        <taxon>asterids</taxon>
        <taxon>Ericales</taxon>
        <taxon>Theaceae</taxon>
        <taxon>Camellia</taxon>
    </lineage>
</organism>
<name>A0A4S4DWR2_CAMSN</name>
<gene>
    <name evidence="13" type="ORF">TEA_024611</name>
</gene>
<keyword evidence="9 11" id="KW-0472">Membrane</keyword>
<dbReference type="Pfam" id="PF23598">
    <property type="entry name" value="LRR_14"/>
    <property type="match status" value="1"/>
</dbReference>
<feature type="transmembrane region" description="Helical" evidence="11">
    <location>
        <begin position="537"/>
        <end position="557"/>
    </location>
</feature>
<evidence type="ECO:0000313" key="14">
    <source>
        <dbReference type="Proteomes" id="UP000306102"/>
    </source>
</evidence>
<evidence type="ECO:0000256" key="6">
    <source>
        <dbReference type="ARBA" id="ARBA00022729"/>
    </source>
</evidence>
<evidence type="ECO:0000256" key="4">
    <source>
        <dbReference type="ARBA" id="ARBA00022614"/>
    </source>
</evidence>
<comment type="similarity">
    <text evidence="2">Belongs to the RLP family.</text>
</comment>
<dbReference type="PROSITE" id="PS51450">
    <property type="entry name" value="LRR"/>
    <property type="match status" value="1"/>
</dbReference>
<dbReference type="GO" id="GO:0005886">
    <property type="term" value="C:plasma membrane"/>
    <property type="evidence" value="ECO:0007669"/>
    <property type="project" value="UniProtKB-SubCell"/>
</dbReference>
<evidence type="ECO:0000256" key="11">
    <source>
        <dbReference type="SAM" id="Phobius"/>
    </source>
</evidence>
<keyword evidence="7" id="KW-0677">Repeat</keyword>
<evidence type="ECO:0000256" key="5">
    <source>
        <dbReference type="ARBA" id="ARBA00022692"/>
    </source>
</evidence>
<dbReference type="STRING" id="542762.A0A4S4DWR2"/>
<dbReference type="FunFam" id="3.80.10.10:FF:000041">
    <property type="entry name" value="LRR receptor-like serine/threonine-protein kinase ERECTA"/>
    <property type="match status" value="2"/>
</dbReference>
<evidence type="ECO:0000313" key="13">
    <source>
        <dbReference type="EMBL" id="THG07255.1"/>
    </source>
</evidence>
<dbReference type="Proteomes" id="UP000306102">
    <property type="component" value="Unassembled WGS sequence"/>
</dbReference>
<comment type="subcellular location">
    <subcellularLocation>
        <location evidence="1">Cell membrane</location>
        <topology evidence="1">Single-pass type I membrane protein</topology>
    </subcellularLocation>
</comment>
<dbReference type="SMART" id="SM00369">
    <property type="entry name" value="LRR_TYP"/>
    <property type="match status" value="6"/>
</dbReference>
<reference evidence="13 14" key="1">
    <citation type="journal article" date="2018" name="Proc. Natl. Acad. Sci. U.S.A.">
        <title>Draft genome sequence of Camellia sinensis var. sinensis provides insights into the evolution of the tea genome and tea quality.</title>
        <authorList>
            <person name="Wei C."/>
            <person name="Yang H."/>
            <person name="Wang S."/>
            <person name="Zhao J."/>
            <person name="Liu C."/>
            <person name="Gao L."/>
            <person name="Xia E."/>
            <person name="Lu Y."/>
            <person name="Tai Y."/>
            <person name="She G."/>
            <person name="Sun J."/>
            <person name="Cao H."/>
            <person name="Tong W."/>
            <person name="Gao Q."/>
            <person name="Li Y."/>
            <person name="Deng W."/>
            <person name="Jiang X."/>
            <person name="Wang W."/>
            <person name="Chen Q."/>
            <person name="Zhang S."/>
            <person name="Li H."/>
            <person name="Wu J."/>
            <person name="Wang P."/>
            <person name="Li P."/>
            <person name="Shi C."/>
            <person name="Zheng F."/>
            <person name="Jian J."/>
            <person name="Huang B."/>
            <person name="Shan D."/>
            <person name="Shi M."/>
            <person name="Fang C."/>
            <person name="Yue Y."/>
            <person name="Li F."/>
            <person name="Li D."/>
            <person name="Wei S."/>
            <person name="Han B."/>
            <person name="Jiang C."/>
            <person name="Yin Y."/>
            <person name="Xia T."/>
            <person name="Zhang Z."/>
            <person name="Bennetzen J.L."/>
            <person name="Zhao S."/>
            <person name="Wan X."/>
        </authorList>
    </citation>
    <scope>NUCLEOTIDE SEQUENCE [LARGE SCALE GENOMIC DNA]</scope>
    <source>
        <strain evidence="14">cv. Shuchazao</strain>
        <tissue evidence="13">Leaf</tissue>
    </source>
</reference>
<dbReference type="InterPro" id="IPR032675">
    <property type="entry name" value="LRR_dom_sf"/>
</dbReference>
<keyword evidence="6" id="KW-0732">Signal</keyword>
<dbReference type="GO" id="GO:0006952">
    <property type="term" value="P:defense response"/>
    <property type="evidence" value="ECO:0007669"/>
    <property type="project" value="UniProtKB-ARBA"/>
</dbReference>
<dbReference type="Gene3D" id="3.80.10.10">
    <property type="entry name" value="Ribonuclease Inhibitor"/>
    <property type="match status" value="3"/>
</dbReference>
<dbReference type="GO" id="GO:0051707">
    <property type="term" value="P:response to other organism"/>
    <property type="evidence" value="ECO:0007669"/>
    <property type="project" value="UniProtKB-ARBA"/>
</dbReference>
<accession>A0A4S4DWR2</accession>
<dbReference type="InterPro" id="IPR001611">
    <property type="entry name" value="Leu-rich_rpt"/>
</dbReference>
<dbReference type="PANTHER" id="PTHR48061:SF12">
    <property type="entry name" value="DISEASE RESISTANCE LIKE PROTEIN"/>
    <property type="match status" value="1"/>
</dbReference>
<dbReference type="InterPro" id="IPR046956">
    <property type="entry name" value="RLP23-like"/>
</dbReference>
<dbReference type="PRINTS" id="PR00019">
    <property type="entry name" value="LEURICHRPT"/>
</dbReference>
<keyword evidence="4" id="KW-0433">Leucine-rich repeat</keyword>
<evidence type="ECO:0000256" key="8">
    <source>
        <dbReference type="ARBA" id="ARBA00022989"/>
    </source>
</evidence>
<dbReference type="InterPro" id="IPR003591">
    <property type="entry name" value="Leu-rich_rpt_typical-subtyp"/>
</dbReference>
<keyword evidence="10" id="KW-0325">Glycoprotein</keyword>
<dbReference type="AlphaFoldDB" id="A0A4S4DWR2"/>
<feature type="domain" description="Disease resistance R13L4/SHOC-2-like LRR" evidence="12">
    <location>
        <begin position="139"/>
        <end position="315"/>
    </location>
</feature>
<dbReference type="EMBL" id="SDRB02010153">
    <property type="protein sequence ID" value="THG07255.1"/>
    <property type="molecule type" value="Genomic_DNA"/>
</dbReference>
<evidence type="ECO:0000256" key="2">
    <source>
        <dbReference type="ARBA" id="ARBA00009592"/>
    </source>
</evidence>
<protein>
    <recommendedName>
        <fullName evidence="12">Disease resistance R13L4/SHOC-2-like LRR domain-containing protein</fullName>
    </recommendedName>
</protein>
<evidence type="ECO:0000256" key="3">
    <source>
        <dbReference type="ARBA" id="ARBA00022475"/>
    </source>
</evidence>
<keyword evidence="5 11" id="KW-0812">Transmembrane</keyword>
<keyword evidence="8 11" id="KW-1133">Transmembrane helix</keyword>
<evidence type="ECO:0000256" key="9">
    <source>
        <dbReference type="ARBA" id="ARBA00023136"/>
    </source>
</evidence>
<keyword evidence="14" id="KW-1185">Reference proteome</keyword>
<evidence type="ECO:0000256" key="1">
    <source>
        <dbReference type="ARBA" id="ARBA00004251"/>
    </source>
</evidence>
<sequence length="590" mass="66745">MQRFIAEDGVRKFEVKSKWEASLFIDIKVATGFELNSFADSIHSSKARLLKLEKFGLRSLLQNLTNLKELHLSKVIISSEVPHTLTNLTSLTTLVLEDCGLRGEFPVSIFHLPKLQVLNLCYNENLTGHLPKFHLNSPLQDLELAVTNFSGKLPDSIGNLNFLKTLDFTECYFSGSIPASLGNLTQLTDLFLSYNLLQGPIPGSFSELKNLKAVYLSYNNLSVSELEIFFKLKNLTELNLSGSQIKSLPKNTTNTTLPKFQMLLLGSCNLREFPDFIHFQHELEVLYLHENNIHGQIPSWFSNTSKETLRLLDLKENFLTGFEQHPDMLPWVNLIMVTLSHNMLQGPLPIPPLSTQTYRVSYNRLTGKIPPLLCRLSFLHTLDLSNNNLSGTIPPCLSNFSDSLSILNLKGNNFHGPIPHPYNKGNTLKMIDFSRNQLQGKVPRSLASCTVLEILDLSNNLIEDTFPFWLEVLTKLQVLILQSNKFYGAIGSRETKLVLPNLRIIDLSHNGFTEAPPPSPSPPLNSKQDNDSVFPSAIDWIIICMGYVSGIMVGMVIGHTITTKYHEWFIETFGRKQRKPRREKRRRQGN</sequence>
<dbReference type="SUPFAM" id="SSF52058">
    <property type="entry name" value="L domain-like"/>
    <property type="match status" value="2"/>
</dbReference>
<evidence type="ECO:0000256" key="7">
    <source>
        <dbReference type="ARBA" id="ARBA00022737"/>
    </source>
</evidence>
<comment type="caution">
    <text evidence="13">The sequence shown here is derived from an EMBL/GenBank/DDBJ whole genome shotgun (WGS) entry which is preliminary data.</text>
</comment>
<proteinExistence type="inferred from homology"/>
<dbReference type="Pfam" id="PF00560">
    <property type="entry name" value="LRR_1"/>
    <property type="match status" value="3"/>
</dbReference>
<evidence type="ECO:0000259" key="12">
    <source>
        <dbReference type="Pfam" id="PF23598"/>
    </source>
</evidence>
<keyword evidence="3" id="KW-1003">Cell membrane</keyword>
<dbReference type="InterPro" id="IPR055414">
    <property type="entry name" value="LRR_R13L4/SHOC2-like"/>
</dbReference>
<evidence type="ECO:0000256" key="10">
    <source>
        <dbReference type="ARBA" id="ARBA00023180"/>
    </source>
</evidence>
<dbReference type="PANTHER" id="PTHR48061">
    <property type="entry name" value="LEUCINE-RICH REPEAT RECEPTOR PROTEIN KINASE EMS1-LIKE-RELATED"/>
    <property type="match status" value="1"/>
</dbReference>